<dbReference type="InterPro" id="IPR005631">
    <property type="entry name" value="SDH"/>
</dbReference>
<reference evidence="5 6" key="1">
    <citation type="submission" date="2016-10" db="EMBL/GenBank/DDBJ databases">
        <authorList>
            <person name="de Groot N.N."/>
        </authorList>
    </citation>
    <scope>NUCLEOTIDE SEQUENCE [LARGE SCALE GENOMIC DNA]</scope>
    <source>
        <strain evidence="5 6">CGMCC 1.8894</strain>
    </source>
</reference>
<accession>A0A1H3BUE7</accession>
<proteinExistence type="inferred from homology"/>
<dbReference type="InterPro" id="IPR036714">
    <property type="entry name" value="SDH_sf"/>
</dbReference>
<name>A0A1H3BUE7_9RHOB</name>
<dbReference type="PANTHER" id="PTHR12469:SF2">
    <property type="entry name" value="SUCCINATE DEHYDROGENASE ASSEMBLY FACTOR 2, MITOCHONDRIAL"/>
    <property type="match status" value="1"/>
</dbReference>
<dbReference type="OrthoDB" id="9807264at2"/>
<keyword evidence="6" id="KW-1185">Reference proteome</keyword>
<dbReference type="PANTHER" id="PTHR12469">
    <property type="entry name" value="PROTEIN EMI5 HOMOLOG, MITOCHONDRIAL"/>
    <property type="match status" value="1"/>
</dbReference>
<gene>
    <name evidence="5" type="ORF">SAMN04488238_108181</name>
</gene>
<evidence type="ECO:0000313" key="6">
    <source>
        <dbReference type="Proteomes" id="UP000198539"/>
    </source>
</evidence>
<organism evidence="5 6">
    <name type="scientific">Roseicitreum antarcticum</name>
    <dbReference type="NCBI Taxonomy" id="564137"/>
    <lineage>
        <taxon>Bacteria</taxon>
        <taxon>Pseudomonadati</taxon>
        <taxon>Pseudomonadota</taxon>
        <taxon>Alphaproteobacteria</taxon>
        <taxon>Rhodobacterales</taxon>
        <taxon>Paracoccaceae</taxon>
        <taxon>Roseicitreum</taxon>
    </lineage>
</organism>
<dbReference type="STRING" id="564137.SAMN04488238_108181"/>
<evidence type="ECO:0000256" key="1">
    <source>
        <dbReference type="ARBA" id="ARBA00008571"/>
    </source>
</evidence>
<feature type="compositionally biased region" description="Gly residues" evidence="4">
    <location>
        <begin position="9"/>
        <end position="27"/>
    </location>
</feature>
<dbReference type="GO" id="GO:0006099">
    <property type="term" value="P:tricarboxylic acid cycle"/>
    <property type="evidence" value="ECO:0007669"/>
    <property type="project" value="TreeGrafter"/>
</dbReference>
<dbReference type="SUPFAM" id="SSF109910">
    <property type="entry name" value="YgfY-like"/>
    <property type="match status" value="1"/>
</dbReference>
<evidence type="ECO:0000313" key="5">
    <source>
        <dbReference type="EMBL" id="SDX45391.1"/>
    </source>
</evidence>
<evidence type="ECO:0000256" key="2">
    <source>
        <dbReference type="ARBA" id="ARBA00019418"/>
    </source>
</evidence>
<keyword evidence="3" id="KW-0143">Chaperone</keyword>
<dbReference type="AlphaFoldDB" id="A0A1H3BUE7"/>
<evidence type="ECO:0000256" key="4">
    <source>
        <dbReference type="SAM" id="MobiDB-lite"/>
    </source>
</evidence>
<evidence type="ECO:0000256" key="3">
    <source>
        <dbReference type="ARBA" id="ARBA00023186"/>
    </source>
</evidence>
<protein>
    <recommendedName>
        <fullName evidence="2">FAD assembly factor SdhE</fullName>
    </recommendedName>
</protein>
<feature type="region of interest" description="Disordered" evidence="4">
    <location>
        <begin position="1"/>
        <end position="37"/>
    </location>
</feature>
<comment type="similarity">
    <text evidence="1">Belongs to the SdhE FAD assembly factor family.</text>
</comment>
<dbReference type="Proteomes" id="UP000198539">
    <property type="component" value="Unassembled WGS sequence"/>
</dbReference>
<dbReference type="Pfam" id="PF03937">
    <property type="entry name" value="Sdh5"/>
    <property type="match status" value="1"/>
</dbReference>
<sequence length="122" mass="12606">MGSRTTGTGTTGSGATGSGATGSGATGSAGEISPQEARLKKLRMRSWRRGMKEMDLILGPFSDTGLAALDPVALDLYERMLGENDQDLYLWVTGAKSAPDQFTALLTHIGGHVGIAPRPSAG</sequence>
<dbReference type="EMBL" id="FNOM01000008">
    <property type="protein sequence ID" value="SDX45391.1"/>
    <property type="molecule type" value="Genomic_DNA"/>
</dbReference>
<dbReference type="Gene3D" id="1.10.150.250">
    <property type="entry name" value="Flavinator of succinate dehydrogenase"/>
    <property type="match status" value="1"/>
</dbReference>